<comment type="similarity">
    <text evidence="7">Belongs to the TRAP transporter large permease family.</text>
</comment>
<keyword evidence="2" id="KW-1003">Cell membrane</keyword>
<feature type="transmembrane region" description="Helical" evidence="7">
    <location>
        <begin position="225"/>
        <end position="246"/>
    </location>
</feature>
<feature type="transmembrane region" description="Helical" evidence="7">
    <location>
        <begin position="252"/>
        <end position="269"/>
    </location>
</feature>
<sequence>MTLTIFGILGLLMLFIFLGVHLAVALGAVSFVGVTWMMGSMDIGLSILSTTAYEALRKDVFIIIPLFVLMGDFVSRSGSANDLYALCNRAFRRLPGCLGVATVAGNAIFAAITGVSIAAAATFSRIAYPEMVALGYSKRFSLGTVAGSACLGMLIPPSILMIVWAVLTEQSIGALFIAGLIPGLILAVAFCGYCVIYALRNPDCAPCQPAPDVAGEDPEVLRRQLLGGLAILGLIGVVIGGIWGGFLTPTEAAGFGTMGAFVLGLAKGMKRQDVLDAIYSAGRTTAPIMILLIAASMYSRFLAMGGATQVITDLLFSVSENPAVVLGMIFTIWILLGMFIDSTSIILLTVPIFAPVATTLGVDPLAFAIFGILVIEAGLLTPPFGILVFTVKAAVPGGQVTLGDIFQGAVPFWVLILAVAIMVLVWPELSTWLPYNFM</sequence>
<feature type="transmembrane region" description="Helical" evidence="7">
    <location>
        <begin position="410"/>
        <end position="429"/>
    </location>
</feature>
<dbReference type="GO" id="GO:0005886">
    <property type="term" value="C:plasma membrane"/>
    <property type="evidence" value="ECO:0007669"/>
    <property type="project" value="UniProtKB-SubCell"/>
</dbReference>
<dbReference type="AlphaFoldDB" id="A0A2M8J2Q3"/>
<dbReference type="RefSeq" id="WP_100162153.1">
    <property type="nucleotide sequence ID" value="NZ_PGTB01000023.1"/>
</dbReference>
<evidence type="ECO:0000313" key="10">
    <source>
        <dbReference type="Proteomes" id="UP000231553"/>
    </source>
</evidence>
<dbReference type="PANTHER" id="PTHR33362">
    <property type="entry name" value="SIALIC ACID TRAP TRANSPORTER PERMEASE PROTEIN SIAT-RELATED"/>
    <property type="match status" value="1"/>
</dbReference>
<feature type="transmembrane region" description="Helical" evidence="7">
    <location>
        <begin position="60"/>
        <end position="78"/>
    </location>
</feature>
<gene>
    <name evidence="9" type="ORF">CVM52_08860</name>
</gene>
<keyword evidence="7" id="KW-0813">Transport</keyword>
<keyword evidence="5 7" id="KW-1133">Transmembrane helix</keyword>
<feature type="transmembrane region" description="Helical" evidence="7">
    <location>
        <begin position="6"/>
        <end position="39"/>
    </location>
</feature>
<feature type="transmembrane region" description="Helical" evidence="7">
    <location>
        <begin position="290"/>
        <end position="311"/>
    </location>
</feature>
<evidence type="ECO:0000256" key="6">
    <source>
        <dbReference type="ARBA" id="ARBA00023136"/>
    </source>
</evidence>
<dbReference type="OrthoDB" id="9790209at2"/>
<evidence type="ECO:0000256" key="7">
    <source>
        <dbReference type="RuleBase" id="RU369079"/>
    </source>
</evidence>
<evidence type="ECO:0000256" key="1">
    <source>
        <dbReference type="ARBA" id="ARBA00004429"/>
    </source>
</evidence>
<feature type="transmembrane region" description="Helical" evidence="7">
    <location>
        <begin position="323"/>
        <end position="353"/>
    </location>
</feature>
<evidence type="ECO:0000256" key="2">
    <source>
        <dbReference type="ARBA" id="ARBA00022475"/>
    </source>
</evidence>
<reference evidence="9 10" key="1">
    <citation type="journal article" date="2018" name="Int. J. Syst. Evol. Microbiol.">
        <title>Pseudooceanicola lipolyticus sp. nov., a marine alphaproteobacterium, reclassification of Oceanicola flagellatus as Pseudooceanicola flagellatus comb. nov. and emended description of the genus Pseudooceanicola.</title>
        <authorList>
            <person name="Huang M.-M."/>
            <person name="Guo L.-L."/>
            <person name="Wu Y.-H."/>
            <person name="Lai Q.-L."/>
            <person name="Shao Z.-Z."/>
            <person name="Wang C.-S."/>
            <person name="Wu M."/>
            <person name="Xu X.-W."/>
        </authorList>
    </citation>
    <scope>NUCLEOTIDE SEQUENCE [LARGE SCALE GENOMIC DNA]</scope>
    <source>
        <strain evidence="9 10">157</strain>
    </source>
</reference>
<dbReference type="Pfam" id="PF06808">
    <property type="entry name" value="DctM"/>
    <property type="match status" value="1"/>
</dbReference>
<feature type="domain" description="TRAP C4-dicarboxylate transport system permease DctM subunit" evidence="8">
    <location>
        <begin position="9"/>
        <end position="429"/>
    </location>
</feature>
<keyword evidence="4 7" id="KW-0812">Transmembrane</keyword>
<evidence type="ECO:0000256" key="5">
    <source>
        <dbReference type="ARBA" id="ARBA00022989"/>
    </source>
</evidence>
<comment type="subunit">
    <text evidence="7">The complex comprises the extracytoplasmic solute receptor protein and the two transmembrane proteins.</text>
</comment>
<organism evidence="9 10">
    <name type="scientific">Pseudooceanicola lipolyticus</name>
    <dbReference type="NCBI Taxonomy" id="2029104"/>
    <lineage>
        <taxon>Bacteria</taxon>
        <taxon>Pseudomonadati</taxon>
        <taxon>Pseudomonadota</taxon>
        <taxon>Alphaproteobacteria</taxon>
        <taxon>Rhodobacterales</taxon>
        <taxon>Paracoccaceae</taxon>
        <taxon>Pseudooceanicola</taxon>
    </lineage>
</organism>
<feature type="transmembrane region" description="Helical" evidence="7">
    <location>
        <begin position="140"/>
        <end position="166"/>
    </location>
</feature>
<protein>
    <recommendedName>
        <fullName evidence="7">TRAP transporter large permease protein</fullName>
    </recommendedName>
</protein>
<feature type="transmembrane region" description="Helical" evidence="7">
    <location>
        <begin position="365"/>
        <end position="390"/>
    </location>
</feature>
<evidence type="ECO:0000259" key="8">
    <source>
        <dbReference type="Pfam" id="PF06808"/>
    </source>
</evidence>
<comment type="subcellular location">
    <subcellularLocation>
        <location evidence="1 7">Cell inner membrane</location>
        <topology evidence="1 7">Multi-pass membrane protein</topology>
    </subcellularLocation>
</comment>
<keyword evidence="6 7" id="KW-0472">Membrane</keyword>
<proteinExistence type="inferred from homology"/>
<feature type="transmembrane region" description="Helical" evidence="7">
    <location>
        <begin position="98"/>
        <end position="128"/>
    </location>
</feature>
<comment type="function">
    <text evidence="7">Part of the tripartite ATP-independent periplasmic (TRAP) transport system.</text>
</comment>
<evidence type="ECO:0000313" key="9">
    <source>
        <dbReference type="EMBL" id="PJE37056.1"/>
    </source>
</evidence>
<dbReference type="PIRSF" id="PIRSF006066">
    <property type="entry name" value="HI0050"/>
    <property type="match status" value="1"/>
</dbReference>
<dbReference type="GO" id="GO:0022857">
    <property type="term" value="F:transmembrane transporter activity"/>
    <property type="evidence" value="ECO:0007669"/>
    <property type="project" value="UniProtKB-UniRule"/>
</dbReference>
<accession>A0A2M8J2Q3</accession>
<comment type="caution">
    <text evidence="9">The sequence shown here is derived from an EMBL/GenBank/DDBJ whole genome shotgun (WGS) entry which is preliminary data.</text>
</comment>
<dbReference type="PANTHER" id="PTHR33362:SF5">
    <property type="entry name" value="C4-DICARBOXYLATE TRAP TRANSPORTER LARGE PERMEASE PROTEIN DCTM"/>
    <property type="match status" value="1"/>
</dbReference>
<evidence type="ECO:0000256" key="4">
    <source>
        <dbReference type="ARBA" id="ARBA00022692"/>
    </source>
</evidence>
<evidence type="ECO:0000256" key="3">
    <source>
        <dbReference type="ARBA" id="ARBA00022519"/>
    </source>
</evidence>
<dbReference type="InterPro" id="IPR004681">
    <property type="entry name" value="TRAP_DctM"/>
</dbReference>
<name>A0A2M8J2Q3_9RHOB</name>
<dbReference type="Proteomes" id="UP000231553">
    <property type="component" value="Unassembled WGS sequence"/>
</dbReference>
<feature type="transmembrane region" description="Helical" evidence="7">
    <location>
        <begin position="172"/>
        <end position="199"/>
    </location>
</feature>
<keyword evidence="10" id="KW-1185">Reference proteome</keyword>
<dbReference type="EMBL" id="PGTB01000023">
    <property type="protein sequence ID" value="PJE37056.1"/>
    <property type="molecule type" value="Genomic_DNA"/>
</dbReference>
<dbReference type="NCBIfam" id="TIGR00786">
    <property type="entry name" value="dctM"/>
    <property type="match status" value="1"/>
</dbReference>
<keyword evidence="3 7" id="KW-0997">Cell inner membrane</keyword>
<dbReference type="InterPro" id="IPR010656">
    <property type="entry name" value="DctM"/>
</dbReference>